<evidence type="ECO:0000259" key="9">
    <source>
        <dbReference type="Pfam" id="PF12704"/>
    </source>
</evidence>
<protein>
    <recommendedName>
        <fullName evidence="12">FtsX-like permease family protein</fullName>
    </recommendedName>
</protein>
<dbReference type="EMBL" id="CP000481">
    <property type="protein sequence ID" value="ABK53224.1"/>
    <property type="molecule type" value="Genomic_DNA"/>
</dbReference>
<dbReference type="Pfam" id="PF02687">
    <property type="entry name" value="FtsX"/>
    <property type="match status" value="1"/>
</dbReference>
<reference evidence="10 11" key="1">
    <citation type="journal article" date="2009" name="Genome Res.">
        <title>Complete genome of the cellulolytic thermophile Acidothermus cellulolyticus 11B provides insights into its ecophysiological and evolutionary adaptations.</title>
        <authorList>
            <person name="Barabote R.D."/>
            <person name="Xie G."/>
            <person name="Leu D.H."/>
            <person name="Normand P."/>
            <person name="Necsulea A."/>
            <person name="Daubin V."/>
            <person name="Medigue C."/>
            <person name="Adney W.S."/>
            <person name="Xu X.C."/>
            <person name="Lapidus A."/>
            <person name="Parales R.E."/>
            <person name="Detter C."/>
            <person name="Pujic P."/>
            <person name="Bruce D."/>
            <person name="Lavire C."/>
            <person name="Challacombe J.F."/>
            <person name="Brettin T.S."/>
            <person name="Berry A.M."/>
        </authorList>
    </citation>
    <scope>NUCLEOTIDE SEQUENCE [LARGE SCALE GENOMIC DNA]</scope>
    <source>
        <strain evidence="11">ATCC 43068 / DSM 8971 / 11B</strain>
    </source>
</reference>
<dbReference type="HOGENOM" id="CLU_000604_8_0_11"/>
<feature type="transmembrane region" description="Helical" evidence="7">
    <location>
        <begin position="21"/>
        <end position="41"/>
    </location>
</feature>
<evidence type="ECO:0000256" key="2">
    <source>
        <dbReference type="ARBA" id="ARBA00022475"/>
    </source>
</evidence>
<proteinExistence type="inferred from homology"/>
<dbReference type="KEGG" id="ace:Acel_1452"/>
<comment type="subcellular location">
    <subcellularLocation>
        <location evidence="1">Cell membrane</location>
        <topology evidence="1">Multi-pass membrane protein</topology>
    </subcellularLocation>
</comment>
<dbReference type="OrthoDB" id="9780560at2"/>
<dbReference type="GO" id="GO:0005886">
    <property type="term" value="C:plasma membrane"/>
    <property type="evidence" value="ECO:0007669"/>
    <property type="project" value="UniProtKB-SubCell"/>
</dbReference>
<evidence type="ECO:0008006" key="12">
    <source>
        <dbReference type="Google" id="ProtNLM"/>
    </source>
</evidence>
<keyword evidence="11" id="KW-1185">Reference proteome</keyword>
<evidence type="ECO:0000313" key="10">
    <source>
        <dbReference type="EMBL" id="ABK53224.1"/>
    </source>
</evidence>
<dbReference type="STRING" id="351607.Acel_1452"/>
<keyword evidence="4 7" id="KW-1133">Transmembrane helix</keyword>
<dbReference type="Pfam" id="PF12704">
    <property type="entry name" value="MacB_PCD"/>
    <property type="match status" value="1"/>
</dbReference>
<dbReference type="PANTHER" id="PTHR30572:SF4">
    <property type="entry name" value="ABC TRANSPORTER PERMEASE YTRF"/>
    <property type="match status" value="1"/>
</dbReference>
<feature type="domain" description="ABC3 transporter permease C-terminal" evidence="8">
    <location>
        <begin position="292"/>
        <end position="401"/>
    </location>
</feature>
<organism evidence="10 11">
    <name type="scientific">Acidothermus cellulolyticus (strain ATCC 43068 / DSM 8971 / 11B)</name>
    <dbReference type="NCBI Taxonomy" id="351607"/>
    <lineage>
        <taxon>Bacteria</taxon>
        <taxon>Bacillati</taxon>
        <taxon>Actinomycetota</taxon>
        <taxon>Actinomycetes</taxon>
        <taxon>Acidothermales</taxon>
        <taxon>Acidothermaceae</taxon>
        <taxon>Acidothermus</taxon>
    </lineage>
</organism>
<keyword evidence="2" id="KW-1003">Cell membrane</keyword>
<dbReference type="FunCoup" id="A0LUW4">
    <property type="interactions" value="1"/>
</dbReference>
<dbReference type="PANTHER" id="PTHR30572">
    <property type="entry name" value="MEMBRANE COMPONENT OF TRANSPORTER-RELATED"/>
    <property type="match status" value="1"/>
</dbReference>
<evidence type="ECO:0000313" key="11">
    <source>
        <dbReference type="Proteomes" id="UP000008221"/>
    </source>
</evidence>
<evidence type="ECO:0000256" key="1">
    <source>
        <dbReference type="ARBA" id="ARBA00004651"/>
    </source>
</evidence>
<accession>A0LUW4</accession>
<dbReference type="GO" id="GO:0022857">
    <property type="term" value="F:transmembrane transporter activity"/>
    <property type="evidence" value="ECO:0007669"/>
    <property type="project" value="TreeGrafter"/>
</dbReference>
<dbReference type="Proteomes" id="UP000008221">
    <property type="component" value="Chromosome"/>
</dbReference>
<evidence type="ECO:0000256" key="6">
    <source>
        <dbReference type="ARBA" id="ARBA00038076"/>
    </source>
</evidence>
<dbReference type="InterPro" id="IPR025857">
    <property type="entry name" value="MacB_PCD"/>
</dbReference>
<dbReference type="AlphaFoldDB" id="A0LUW4"/>
<feature type="transmembrane region" description="Helical" evidence="7">
    <location>
        <begin position="289"/>
        <end position="314"/>
    </location>
</feature>
<evidence type="ECO:0000256" key="4">
    <source>
        <dbReference type="ARBA" id="ARBA00022989"/>
    </source>
</evidence>
<dbReference type="InterPro" id="IPR050250">
    <property type="entry name" value="Macrolide_Exporter_MacB"/>
</dbReference>
<evidence type="ECO:0000259" key="8">
    <source>
        <dbReference type="Pfam" id="PF02687"/>
    </source>
</evidence>
<comment type="similarity">
    <text evidence="6">Belongs to the ABC-4 integral membrane protein family.</text>
</comment>
<keyword evidence="5 7" id="KW-0472">Membrane</keyword>
<keyword evidence="3 7" id="KW-0812">Transmembrane</keyword>
<evidence type="ECO:0000256" key="7">
    <source>
        <dbReference type="SAM" id="Phobius"/>
    </source>
</evidence>
<dbReference type="eggNOG" id="COG0577">
    <property type="taxonomic scope" value="Bacteria"/>
</dbReference>
<evidence type="ECO:0000256" key="5">
    <source>
        <dbReference type="ARBA" id="ARBA00023136"/>
    </source>
</evidence>
<dbReference type="InParanoid" id="A0LUW4"/>
<evidence type="ECO:0000256" key="3">
    <source>
        <dbReference type="ARBA" id="ARBA00022692"/>
    </source>
</evidence>
<name>A0LUW4_ACIC1</name>
<dbReference type="RefSeq" id="WP_011720287.1">
    <property type="nucleotide sequence ID" value="NC_008578.1"/>
</dbReference>
<feature type="transmembrane region" description="Helical" evidence="7">
    <location>
        <begin position="335"/>
        <end position="359"/>
    </location>
</feature>
<sequence length="410" mass="42665">MIRLEHIRIAVAGIGHNMLRSALTMLGILIGVASVIILVAVGTGSSATIRRTIEGLGTNLLQINRQFAFGAFGRASAGTLSRAPSLTAADVAALSDRNQNPDIVAVAPVVNVPNVTAVYQGVSYAPSSFVGTTPSYQQIKDYQVAEGSFFTAADESQHDRVAVIGQTVATNLFGNADPVGSNVQFNGVTFQIIGLLAVKGTNGAQDQDDVVIAPLTAVQDTLTGYSSSYSSIVVEAASPERQAAAQAEITATLESTHHIAPGGTDDFRILNQASLLQTTQSSSRVFTSLLGAVAAISLLVGGIGVMNIMLVTVAERTREIGIRKAIGAKRSDIMAQFVVESVLLSAFGGLLGVLVGVGGSRFTILGIHPQVATYSIFLAFGVAVATGLFFGLYPASRASRLLPVDALRYE</sequence>
<dbReference type="InterPro" id="IPR003838">
    <property type="entry name" value="ABC3_permease_C"/>
</dbReference>
<feature type="domain" description="MacB-like periplasmic core" evidence="9">
    <location>
        <begin position="21"/>
        <end position="251"/>
    </location>
</feature>
<gene>
    <name evidence="10" type="ordered locus">Acel_1452</name>
</gene>
<feature type="transmembrane region" description="Helical" evidence="7">
    <location>
        <begin position="371"/>
        <end position="393"/>
    </location>
</feature>